<keyword evidence="5" id="KW-0678">Repressor</keyword>
<comment type="caution">
    <text evidence="10">The sequence shown here is derived from an EMBL/GenBank/DDBJ whole genome shotgun (WGS) entry which is preliminary data.</text>
</comment>
<sequence>MDASPAKRRVLGPLDANLQSPVSHNTSKQGQVKPQAFRDTSPTTTINGGIKRSMCTADHQPAKRQCKTVSCPAPVSSNDNILPSEERDCSASPEPSSVFDNSAIDTSQATCTTEPDPDLHVHADTGANADALALALVHSPPRLPRPLTITRDEARQKAEVLRLRLGLAGYKLRTGQENVPLERLQLRRISSRKSDPHLACTAQTSNKPASRQAILQTSDHSSDLPIPRAARLRASSSPEKNRLPTLPPASSMTPPPPPYHEEGCLPSNATKGGAAKGLLSLSRS</sequence>
<protein>
    <submittedName>
        <fullName evidence="10">Uncharacterized protein</fullName>
    </submittedName>
</protein>
<dbReference type="Proteomes" id="UP000758603">
    <property type="component" value="Unassembled WGS sequence"/>
</dbReference>
<dbReference type="GO" id="GO:0005737">
    <property type="term" value="C:cytoplasm"/>
    <property type="evidence" value="ECO:0007669"/>
    <property type="project" value="UniProtKB-SubCell"/>
</dbReference>
<feature type="compositionally biased region" description="Polar residues" evidence="9">
    <location>
        <begin position="17"/>
        <end position="47"/>
    </location>
</feature>
<evidence type="ECO:0000256" key="8">
    <source>
        <dbReference type="ARBA" id="ARBA00023242"/>
    </source>
</evidence>
<name>A0A9P8UZT9_9PEZI</name>
<reference evidence="10" key="1">
    <citation type="journal article" date="2021" name="Nat. Commun.">
        <title>Genetic determinants of endophytism in the Arabidopsis root mycobiome.</title>
        <authorList>
            <person name="Mesny F."/>
            <person name="Miyauchi S."/>
            <person name="Thiergart T."/>
            <person name="Pickel B."/>
            <person name="Atanasova L."/>
            <person name="Karlsson M."/>
            <person name="Huettel B."/>
            <person name="Barry K.W."/>
            <person name="Haridas S."/>
            <person name="Chen C."/>
            <person name="Bauer D."/>
            <person name="Andreopoulos W."/>
            <person name="Pangilinan J."/>
            <person name="LaButti K."/>
            <person name="Riley R."/>
            <person name="Lipzen A."/>
            <person name="Clum A."/>
            <person name="Drula E."/>
            <person name="Henrissat B."/>
            <person name="Kohler A."/>
            <person name="Grigoriev I.V."/>
            <person name="Martin F.M."/>
            <person name="Hacquard S."/>
        </authorList>
    </citation>
    <scope>NUCLEOTIDE SEQUENCE</scope>
    <source>
        <strain evidence="10">MPI-SDFR-AT-0073</strain>
    </source>
</reference>
<dbReference type="Pfam" id="PF08528">
    <property type="entry name" value="Whi5"/>
    <property type="match status" value="1"/>
</dbReference>
<evidence type="ECO:0000256" key="5">
    <source>
        <dbReference type="ARBA" id="ARBA00022491"/>
    </source>
</evidence>
<accession>A0A9P8UZT9</accession>
<feature type="compositionally biased region" description="Basic residues" evidence="9">
    <location>
        <begin position="1"/>
        <end position="10"/>
    </location>
</feature>
<proteinExistence type="inferred from homology"/>
<evidence type="ECO:0000256" key="6">
    <source>
        <dbReference type="ARBA" id="ARBA00023015"/>
    </source>
</evidence>
<gene>
    <name evidence="10" type="ORF">BKA67DRAFT_84549</name>
</gene>
<dbReference type="InterPro" id="IPR013734">
    <property type="entry name" value="TF_Nrm1/Whi5"/>
</dbReference>
<keyword evidence="6" id="KW-0805">Transcription regulation</keyword>
<dbReference type="GeneID" id="70138374"/>
<evidence type="ECO:0000313" key="11">
    <source>
        <dbReference type="Proteomes" id="UP000758603"/>
    </source>
</evidence>
<evidence type="ECO:0000256" key="3">
    <source>
        <dbReference type="ARBA" id="ARBA00006922"/>
    </source>
</evidence>
<keyword evidence="8" id="KW-0539">Nucleus</keyword>
<evidence type="ECO:0000256" key="2">
    <source>
        <dbReference type="ARBA" id="ARBA00004496"/>
    </source>
</evidence>
<dbReference type="AlphaFoldDB" id="A0A9P8UZT9"/>
<comment type="similarity">
    <text evidence="3">Belongs to the WHI5/NRM1 family.</text>
</comment>
<keyword evidence="11" id="KW-1185">Reference proteome</keyword>
<organism evidence="10 11">
    <name type="scientific">Truncatella angustata</name>
    <dbReference type="NCBI Taxonomy" id="152316"/>
    <lineage>
        <taxon>Eukaryota</taxon>
        <taxon>Fungi</taxon>
        <taxon>Dikarya</taxon>
        <taxon>Ascomycota</taxon>
        <taxon>Pezizomycotina</taxon>
        <taxon>Sordariomycetes</taxon>
        <taxon>Xylariomycetidae</taxon>
        <taxon>Amphisphaeriales</taxon>
        <taxon>Sporocadaceae</taxon>
        <taxon>Truncatella</taxon>
    </lineage>
</organism>
<evidence type="ECO:0000256" key="7">
    <source>
        <dbReference type="ARBA" id="ARBA00023163"/>
    </source>
</evidence>
<keyword evidence="7" id="KW-0804">Transcription</keyword>
<dbReference type="RefSeq" id="XP_045965538.1">
    <property type="nucleotide sequence ID" value="XM_046109483.1"/>
</dbReference>
<evidence type="ECO:0000256" key="4">
    <source>
        <dbReference type="ARBA" id="ARBA00022490"/>
    </source>
</evidence>
<feature type="region of interest" description="Disordered" evidence="9">
    <location>
        <begin position="1"/>
        <end position="101"/>
    </location>
</feature>
<feature type="compositionally biased region" description="Polar residues" evidence="9">
    <location>
        <begin position="201"/>
        <end position="219"/>
    </location>
</feature>
<dbReference type="GO" id="GO:0005634">
    <property type="term" value="C:nucleus"/>
    <property type="evidence" value="ECO:0007669"/>
    <property type="project" value="UniProtKB-SubCell"/>
</dbReference>
<comment type="subcellular location">
    <subcellularLocation>
        <location evidence="2">Cytoplasm</location>
    </subcellularLocation>
    <subcellularLocation>
        <location evidence="1">Nucleus</location>
    </subcellularLocation>
</comment>
<keyword evidence="4" id="KW-0963">Cytoplasm</keyword>
<evidence type="ECO:0000313" key="10">
    <source>
        <dbReference type="EMBL" id="KAH6661407.1"/>
    </source>
</evidence>
<feature type="region of interest" description="Disordered" evidence="9">
    <location>
        <begin position="190"/>
        <end position="284"/>
    </location>
</feature>
<dbReference type="EMBL" id="JAGPXC010000001">
    <property type="protein sequence ID" value="KAH6661407.1"/>
    <property type="molecule type" value="Genomic_DNA"/>
</dbReference>
<evidence type="ECO:0000256" key="9">
    <source>
        <dbReference type="SAM" id="MobiDB-lite"/>
    </source>
</evidence>
<evidence type="ECO:0000256" key="1">
    <source>
        <dbReference type="ARBA" id="ARBA00004123"/>
    </source>
</evidence>
<dbReference type="OrthoDB" id="5345625at2759"/>